<protein>
    <submittedName>
        <fullName evidence="2">Uncharacterized protein</fullName>
    </submittedName>
</protein>
<comment type="caution">
    <text evidence="2">The sequence shown here is derived from an EMBL/GenBank/DDBJ whole genome shotgun (WGS) entry which is preliminary data.</text>
</comment>
<evidence type="ECO:0000256" key="1">
    <source>
        <dbReference type="SAM" id="Phobius"/>
    </source>
</evidence>
<reference evidence="2" key="1">
    <citation type="submission" date="2020-07" db="EMBL/GenBank/DDBJ databases">
        <title>Huge and variable diversity of episymbiotic CPR bacteria and DPANN archaea in groundwater ecosystems.</title>
        <authorList>
            <person name="He C.Y."/>
            <person name="Keren R."/>
            <person name="Whittaker M."/>
            <person name="Farag I.F."/>
            <person name="Doudna J."/>
            <person name="Cate J.H.D."/>
            <person name="Banfield J.F."/>
        </authorList>
    </citation>
    <scope>NUCLEOTIDE SEQUENCE</scope>
    <source>
        <strain evidence="2">NC_groundwater_1296_Ag_S-0.2um_52_80</strain>
    </source>
</reference>
<organism evidence="2 3">
    <name type="scientific">Candidatus Iainarchaeum sp</name>
    <dbReference type="NCBI Taxonomy" id="3101447"/>
    <lineage>
        <taxon>Archaea</taxon>
        <taxon>Candidatus Iainarchaeota</taxon>
        <taxon>Candidatus Iainarchaeia</taxon>
        <taxon>Candidatus Iainarchaeales</taxon>
        <taxon>Candidatus Iainarchaeaceae</taxon>
        <taxon>Candidatus Iainarchaeum</taxon>
    </lineage>
</organism>
<feature type="transmembrane region" description="Helical" evidence="1">
    <location>
        <begin position="35"/>
        <end position="55"/>
    </location>
</feature>
<proteinExistence type="predicted"/>
<evidence type="ECO:0000313" key="2">
    <source>
        <dbReference type="EMBL" id="MBI4210150.1"/>
    </source>
</evidence>
<feature type="transmembrane region" description="Helical" evidence="1">
    <location>
        <begin position="12"/>
        <end position="29"/>
    </location>
</feature>
<keyword evidence="1" id="KW-1133">Transmembrane helix</keyword>
<dbReference type="EMBL" id="JACQPB010000020">
    <property type="protein sequence ID" value="MBI4210150.1"/>
    <property type="molecule type" value="Genomic_DNA"/>
</dbReference>
<dbReference type="AlphaFoldDB" id="A0A8T3YKD8"/>
<sequence length="181" mass="19287">MRRLAESLRAYYFHILIAALAVLALIFLFGQSIKFMVIVTALVAIASLSTFYQNYIKSPINFELIKFATILTAATYGLVTGLAVAVISTIASKVISEKLDQTAIVSLLGITAVAIAASMFSTWNIVTLGIVLTLSYHLITAPLQMALGGTFAYGAVYVGSNVLFNVLVFSRIAPIVAGVMG</sequence>
<feature type="transmembrane region" description="Helical" evidence="1">
    <location>
        <begin position="67"/>
        <end position="91"/>
    </location>
</feature>
<feature type="transmembrane region" description="Helical" evidence="1">
    <location>
        <begin position="103"/>
        <end position="126"/>
    </location>
</feature>
<accession>A0A8T3YKD8</accession>
<keyword evidence="1" id="KW-0472">Membrane</keyword>
<gene>
    <name evidence="2" type="ORF">HY544_01410</name>
</gene>
<name>A0A8T3YKD8_9ARCH</name>
<evidence type="ECO:0000313" key="3">
    <source>
        <dbReference type="Proteomes" id="UP000732298"/>
    </source>
</evidence>
<dbReference type="Proteomes" id="UP000732298">
    <property type="component" value="Unassembled WGS sequence"/>
</dbReference>
<keyword evidence="1" id="KW-0812">Transmembrane</keyword>